<protein>
    <submittedName>
        <fullName evidence="1">Uncharacterized protein</fullName>
    </submittedName>
</protein>
<dbReference type="AlphaFoldDB" id="A0A699TYW8"/>
<name>A0A699TYW8_TANCI</name>
<organism evidence="1">
    <name type="scientific">Tanacetum cinerariifolium</name>
    <name type="common">Dalmatian daisy</name>
    <name type="synonym">Chrysanthemum cinerariifolium</name>
    <dbReference type="NCBI Taxonomy" id="118510"/>
    <lineage>
        <taxon>Eukaryota</taxon>
        <taxon>Viridiplantae</taxon>
        <taxon>Streptophyta</taxon>
        <taxon>Embryophyta</taxon>
        <taxon>Tracheophyta</taxon>
        <taxon>Spermatophyta</taxon>
        <taxon>Magnoliopsida</taxon>
        <taxon>eudicotyledons</taxon>
        <taxon>Gunneridae</taxon>
        <taxon>Pentapetalae</taxon>
        <taxon>asterids</taxon>
        <taxon>campanulids</taxon>
        <taxon>Asterales</taxon>
        <taxon>Asteraceae</taxon>
        <taxon>Asteroideae</taxon>
        <taxon>Anthemideae</taxon>
        <taxon>Anthemidinae</taxon>
        <taxon>Tanacetum</taxon>
    </lineage>
</organism>
<proteinExistence type="predicted"/>
<evidence type="ECO:0000313" key="1">
    <source>
        <dbReference type="EMBL" id="GFD14169.1"/>
    </source>
</evidence>
<feature type="non-terminal residue" evidence="1">
    <location>
        <position position="1"/>
    </location>
</feature>
<comment type="caution">
    <text evidence="1">The sequence shown here is derived from an EMBL/GenBank/DDBJ whole genome shotgun (WGS) entry which is preliminary data.</text>
</comment>
<accession>A0A699TYW8</accession>
<reference evidence="1" key="1">
    <citation type="journal article" date="2019" name="Sci. Rep.">
        <title>Draft genome of Tanacetum cinerariifolium, the natural source of mosquito coil.</title>
        <authorList>
            <person name="Yamashiro T."/>
            <person name="Shiraishi A."/>
            <person name="Satake H."/>
            <person name="Nakayama K."/>
        </authorList>
    </citation>
    <scope>NUCLEOTIDE SEQUENCE</scope>
</reference>
<sequence length="151" mass="16283">RARAGLPDVHRAEVRAVGVGITYGVEHGQLALVVEPFQTRHFGVQAQVVAQGQNAFGLFQSQRRPCLEIQVVAIRHHGIQPVIAAAELHHNKAARLAAGRIAQHRSKAGFGPVEGVQKLGHQQQRAGQGGRLQEAAALHGIVLSWWCLVLS</sequence>
<dbReference type="EMBL" id="BKCJ011277608">
    <property type="protein sequence ID" value="GFD14169.1"/>
    <property type="molecule type" value="Genomic_DNA"/>
</dbReference>
<gene>
    <name evidence="1" type="ORF">Tci_886138</name>
</gene>